<evidence type="ECO:0000313" key="1">
    <source>
        <dbReference type="EMBL" id="EEO40423.1"/>
    </source>
</evidence>
<dbReference type="RefSeq" id="WP_008803090.1">
    <property type="nucleotide sequence ID" value="NZ_KQ235737.1"/>
</dbReference>
<dbReference type="Proteomes" id="UP000004925">
    <property type="component" value="Unassembled WGS sequence"/>
</dbReference>
<reference evidence="1 2" key="1">
    <citation type="submission" date="2011-10" db="EMBL/GenBank/DDBJ databases">
        <title>The Genome Sequence of Fusobacterium sp. 4_1_13.</title>
        <authorList>
            <consortium name="The Broad Institute Genome Sequencing Platform"/>
            <person name="Earl A."/>
            <person name="Ward D."/>
            <person name="Feldgarden M."/>
            <person name="Gevers D."/>
            <person name="Strauss J."/>
            <person name="Ambrose C."/>
            <person name="Allen-Vercoe E."/>
            <person name="Young S.K."/>
            <person name="Zeng Q."/>
            <person name="Gargeya S."/>
            <person name="Fitzgerald M."/>
            <person name="Haas B."/>
            <person name="Abouelleil A."/>
            <person name="Alvarado L."/>
            <person name="Arachchi H.M."/>
            <person name="Berlin A."/>
            <person name="Brown A."/>
            <person name="Chapman S.B."/>
            <person name="Chen Z."/>
            <person name="Dunbar C."/>
            <person name="Freedman E."/>
            <person name="Gearin G."/>
            <person name="Goldberg J."/>
            <person name="Griggs A."/>
            <person name="Gujja S."/>
            <person name="Heiman D."/>
            <person name="Howarth C."/>
            <person name="Larson L."/>
            <person name="Lui A."/>
            <person name="MacDonald P.J."/>
            <person name="Montmayeur A."/>
            <person name="Murphy C."/>
            <person name="Neiman D."/>
            <person name="Pearson M."/>
            <person name="Priest M."/>
            <person name="Roberts A."/>
            <person name="Saif S."/>
            <person name="Shea T."/>
            <person name="Shenoy N."/>
            <person name="Sisk P."/>
            <person name="Stolte C."/>
            <person name="Sykes S."/>
            <person name="Wortman J."/>
            <person name="Nusbaum C."/>
            <person name="Birren B."/>
        </authorList>
    </citation>
    <scope>NUCLEOTIDE SEQUENCE [LARGE SCALE GENOMIC DNA]</scope>
    <source>
        <strain evidence="1 2">4_1_13</strain>
    </source>
</reference>
<dbReference type="EMBL" id="ACDE02000019">
    <property type="protein sequence ID" value="EEO40423.1"/>
    <property type="molecule type" value="Genomic_DNA"/>
</dbReference>
<dbReference type="HOGENOM" id="CLU_2953860_0_0_0"/>
<organism evidence="1 2">
    <name type="scientific">Fusobacterium vincentii 4_1_13</name>
    <dbReference type="NCBI Taxonomy" id="469606"/>
    <lineage>
        <taxon>Bacteria</taxon>
        <taxon>Fusobacteriati</taxon>
        <taxon>Fusobacteriota</taxon>
        <taxon>Fusobacteriia</taxon>
        <taxon>Fusobacteriales</taxon>
        <taxon>Fusobacteriaceae</taxon>
        <taxon>Fusobacterium</taxon>
    </lineage>
</organism>
<sequence>MFSTNEGSGLADTVNTIEKYTKGNVVKNAFSIRGKRVQDSKAENDVKNWIKTLRDNKTI</sequence>
<evidence type="ECO:0008006" key="3">
    <source>
        <dbReference type="Google" id="ProtNLM"/>
    </source>
</evidence>
<proteinExistence type="predicted"/>
<evidence type="ECO:0000313" key="2">
    <source>
        <dbReference type="Proteomes" id="UP000004925"/>
    </source>
</evidence>
<dbReference type="AlphaFoldDB" id="A0A0M1VVL6"/>
<protein>
    <recommendedName>
        <fullName evidence="3">Flavodoxin</fullName>
    </recommendedName>
</protein>
<comment type="caution">
    <text evidence="1">The sequence shown here is derived from an EMBL/GenBank/DDBJ whole genome shotgun (WGS) entry which is preliminary data.</text>
</comment>
<gene>
    <name evidence="1" type="ORF">FSCG_01136</name>
</gene>
<dbReference type="eggNOG" id="ENOG50346B7">
    <property type="taxonomic scope" value="Bacteria"/>
</dbReference>
<dbReference type="InterPro" id="IPR029039">
    <property type="entry name" value="Flavoprotein-like_sf"/>
</dbReference>
<name>A0A0M1VVL6_FUSVC</name>
<accession>A0A0M1VVL6</accession>
<dbReference type="Gene3D" id="3.40.50.360">
    <property type="match status" value="1"/>
</dbReference>